<reference evidence="3" key="1">
    <citation type="journal article" date="2019" name="Int. J. Syst. Evol. Microbiol.">
        <title>The Global Catalogue of Microorganisms (GCM) 10K type strain sequencing project: providing services to taxonomists for standard genome sequencing and annotation.</title>
        <authorList>
            <consortium name="The Broad Institute Genomics Platform"/>
            <consortium name="The Broad Institute Genome Sequencing Center for Infectious Disease"/>
            <person name="Wu L."/>
            <person name="Ma J."/>
        </authorList>
    </citation>
    <scope>NUCLEOTIDE SEQUENCE [LARGE SCALE GENOMIC DNA]</scope>
    <source>
        <strain evidence="3">JCM 17458</strain>
    </source>
</reference>
<protein>
    <recommendedName>
        <fullName evidence="4">DUF3618 domain-containing protein</fullName>
    </recommendedName>
</protein>
<keyword evidence="3" id="KW-1185">Reference proteome</keyword>
<dbReference type="InterPro" id="IPR022062">
    <property type="entry name" value="DUF3618"/>
</dbReference>
<evidence type="ECO:0000313" key="2">
    <source>
        <dbReference type="EMBL" id="GAA4284829.1"/>
    </source>
</evidence>
<dbReference type="RefSeq" id="WP_236862800.1">
    <property type="nucleotide sequence ID" value="NZ_BAABAZ010000006.1"/>
</dbReference>
<dbReference type="Pfam" id="PF12277">
    <property type="entry name" value="DUF3618"/>
    <property type="match status" value="1"/>
</dbReference>
<accession>A0ABP8ELF9</accession>
<name>A0ABP8ELF9_9MICO</name>
<sequence>MSSSVYTSDVTVDHANQEQLVESIRLREQRLASNLDELVGRVHPRALASRAADSAKSVVVNDDGSVKTDTVALFGGVVLGIAALVVFGAVRKSRG</sequence>
<feature type="transmembrane region" description="Helical" evidence="1">
    <location>
        <begin position="71"/>
        <end position="90"/>
    </location>
</feature>
<keyword evidence="1" id="KW-0472">Membrane</keyword>
<evidence type="ECO:0008006" key="4">
    <source>
        <dbReference type="Google" id="ProtNLM"/>
    </source>
</evidence>
<evidence type="ECO:0000256" key="1">
    <source>
        <dbReference type="SAM" id="Phobius"/>
    </source>
</evidence>
<dbReference type="Proteomes" id="UP001501586">
    <property type="component" value="Unassembled WGS sequence"/>
</dbReference>
<keyword evidence="1" id="KW-0812">Transmembrane</keyword>
<organism evidence="2 3">
    <name type="scientific">Brevibacterium daeguense</name>
    <dbReference type="NCBI Taxonomy" id="909936"/>
    <lineage>
        <taxon>Bacteria</taxon>
        <taxon>Bacillati</taxon>
        <taxon>Actinomycetota</taxon>
        <taxon>Actinomycetes</taxon>
        <taxon>Micrococcales</taxon>
        <taxon>Brevibacteriaceae</taxon>
        <taxon>Brevibacterium</taxon>
    </lineage>
</organism>
<proteinExistence type="predicted"/>
<evidence type="ECO:0000313" key="3">
    <source>
        <dbReference type="Proteomes" id="UP001501586"/>
    </source>
</evidence>
<gene>
    <name evidence="2" type="ORF">GCM10022261_23600</name>
</gene>
<comment type="caution">
    <text evidence="2">The sequence shown here is derived from an EMBL/GenBank/DDBJ whole genome shotgun (WGS) entry which is preliminary data.</text>
</comment>
<keyword evidence="1" id="KW-1133">Transmembrane helix</keyword>
<dbReference type="EMBL" id="BAABAZ010000006">
    <property type="protein sequence ID" value="GAA4284829.1"/>
    <property type="molecule type" value="Genomic_DNA"/>
</dbReference>